<gene>
    <name evidence="2" type="ORF">ATO8_18135</name>
</gene>
<protein>
    <submittedName>
        <fullName evidence="2">Uncharacterized protein</fullName>
    </submittedName>
</protein>
<reference evidence="2 3" key="1">
    <citation type="journal article" date="2014" name="Antonie Van Leeuwenhoek">
        <title>Roseivivax atlanticus sp. nov., isolated from surface seawater of the Atlantic Ocean.</title>
        <authorList>
            <person name="Li G."/>
            <person name="Lai Q."/>
            <person name="Liu X."/>
            <person name="Sun F."/>
            <person name="Shao Z."/>
        </authorList>
    </citation>
    <scope>NUCLEOTIDE SEQUENCE [LARGE SCALE GENOMIC DNA]</scope>
    <source>
        <strain evidence="2 3">22II-s10s</strain>
    </source>
</reference>
<sequence length="1261" mass="138996">MTAPVQSPAAVTLFTSSGPPLAKRYWAYKDEIHKQAVATLSEGRAETALAPTAGALDDLLSRLTQRQAIATGVLIGRESARIVKRGRVANGALARSLEYFHFPQGPGWLLWDYDDKTMPAEVTKRIGDLGGPLAALFHLWPEARDGAYLVRPSSSDGVTAPGCSEISSSGMHGYFRVADVSRSRDILKALEARAWVKGLAWIALSKSGAMLVRSIVDVAVGSPERLIFEAPPILHAPVTRIVRPAITQEAAFDLAVPELHSEDAAQARDAERITRHRIRPTADKVEEAFVENRACQAADRTGSTLTATRRAMRQMLKGATLDDGAELQMASGRWMSVGEILDNRESYDRRGIPDPIEGLKYGADKATLLLRPRPGRPDEKPCLVSHAHGLRTVYRFARYERPPAPPPYYPEPDGRKEDHAATVTGFIDDAARTIRAQKTVARHYEELAEREPDLDPGERARRQKAIRRHVRDSCGLDVLPASMPGSGQPCRRTMLTGAQGTGKTQATIEALARWPGVVTLILQPDHAKAAEFAEEYRAAAKDDSPEAIVLRGRSALDPDVPDSRMCRVWQSAETLAARGLSPKQVLCPVCPMRDLCGHMRQEDRLKRLSESPEGVVIVAPSEFGFVALPGDVTADMVIFDEAPRSLAADRATISFEKLGETLAYEPGGKRFGSIHDAGRMADALDDSIRFVRPLRIALRNAFQEAPDRPLAHMTDAGVTVMMIRHALAALHQFEDRAITAKAKNAFEATTLARLNEGRAVDYDARLLKEFEGHEDKAVEVFRRVLEALLPELETGRETANAVLRCENINAGTRSKGVVKGIEAFFLSQPHFSEHIPFLHLDGTGDHELAERIFGPMERACYRVERNAHVVQVTGRSWSKTSITGKGFTAEKQLTEAATLRRELIEFCHSKPNALVIAPKAIIAALRADGLSNPVAHYNALRGRNEWKNCSTAIVIGREEPTEAVERIGRAFAAAEFAPFRSLCRPDGSFGRWHKETRGLRMRDKSQVSVDVNCHPDPWAERVLKQIRDCELVQGIDRLRPHFKASSVTVFLLVELALDITVDRVERWIDLKKGGSRPSRAIEAAGVLPLSDSEAPRLFPGIWRARQTAQDDLPRWRDMVEGLSAENPKNLFSSESRQLSASLLVRYRTAPSRPGGRAGRMHRALIWSPPDAAREQLEAVAGELRIFEIIPGWTAALDAADAHAERAAIQTESAEPESDDNIPPEPIPAEPLPPDVLQLRTADERTQLRYDGPSMRGSSVPR</sequence>
<dbReference type="InterPro" id="IPR027417">
    <property type="entry name" value="P-loop_NTPase"/>
</dbReference>
<feature type="region of interest" description="Disordered" evidence="1">
    <location>
        <begin position="1203"/>
        <end position="1233"/>
    </location>
</feature>
<dbReference type="SUPFAM" id="SSF52540">
    <property type="entry name" value="P-loop containing nucleoside triphosphate hydrolases"/>
    <property type="match status" value="1"/>
</dbReference>
<dbReference type="EMBL" id="AQQW01000014">
    <property type="protein sequence ID" value="ETW11249.1"/>
    <property type="molecule type" value="Genomic_DNA"/>
</dbReference>
<evidence type="ECO:0000256" key="1">
    <source>
        <dbReference type="SAM" id="MobiDB-lite"/>
    </source>
</evidence>
<proteinExistence type="predicted"/>
<comment type="caution">
    <text evidence="2">The sequence shown here is derived from an EMBL/GenBank/DDBJ whole genome shotgun (WGS) entry which is preliminary data.</text>
</comment>
<dbReference type="eggNOG" id="COG1199">
    <property type="taxonomic scope" value="Bacteria"/>
</dbReference>
<accession>W4HEW2</accession>
<dbReference type="eggNOG" id="COG1119">
    <property type="taxonomic scope" value="Bacteria"/>
</dbReference>
<evidence type="ECO:0000313" key="3">
    <source>
        <dbReference type="Proteomes" id="UP000019063"/>
    </source>
</evidence>
<dbReference type="AlphaFoldDB" id="W4HEW2"/>
<evidence type="ECO:0000313" key="2">
    <source>
        <dbReference type="EMBL" id="ETW11249.1"/>
    </source>
</evidence>
<dbReference type="Proteomes" id="UP000019063">
    <property type="component" value="Unassembled WGS sequence"/>
</dbReference>
<dbReference type="RefSeq" id="WP_043846613.1">
    <property type="nucleotide sequence ID" value="NZ_AQQW01000014.1"/>
</dbReference>
<organism evidence="2 3">
    <name type="scientific">Roseivivax marinus</name>
    <dbReference type="NCBI Taxonomy" id="1379903"/>
    <lineage>
        <taxon>Bacteria</taxon>
        <taxon>Pseudomonadati</taxon>
        <taxon>Pseudomonadota</taxon>
        <taxon>Alphaproteobacteria</taxon>
        <taxon>Rhodobacterales</taxon>
        <taxon>Roseobacteraceae</taxon>
        <taxon>Roseivivax</taxon>
    </lineage>
</organism>
<feature type="compositionally biased region" description="Pro residues" evidence="1">
    <location>
        <begin position="1222"/>
        <end position="1233"/>
    </location>
</feature>
<name>W4HEW2_9RHOB</name>
<keyword evidence="3" id="KW-1185">Reference proteome</keyword>